<reference evidence="1" key="1">
    <citation type="submission" date="2020-09" db="EMBL/GenBank/DDBJ databases">
        <authorList>
            <person name="Kim M.K."/>
        </authorList>
    </citation>
    <scope>NUCLEOTIDE SEQUENCE</scope>
    <source>
        <strain evidence="1">BT664</strain>
    </source>
</reference>
<dbReference type="EMBL" id="JACXAD010000008">
    <property type="protein sequence ID" value="MBD2767981.1"/>
    <property type="molecule type" value="Genomic_DNA"/>
</dbReference>
<sequence length="125" mass="13568">MSEFERFKDGIGRSCLRLSLKNRSTGLSSGQAVGKWVSLMEVFSVSLTGGGPVGNQKGGLSGALPELLEKRPKQFLVIKVIPVLACDYFSDESGNGFCRGEGAFLLIAELVQLLNGFIKFRLRIL</sequence>
<name>A0A927GJC8_9BACT</name>
<evidence type="ECO:0000313" key="2">
    <source>
        <dbReference type="Proteomes" id="UP000612233"/>
    </source>
</evidence>
<evidence type="ECO:0000313" key="1">
    <source>
        <dbReference type="EMBL" id="MBD2767981.1"/>
    </source>
</evidence>
<gene>
    <name evidence="1" type="ORF">IC235_08755</name>
</gene>
<comment type="caution">
    <text evidence="1">The sequence shown here is derived from an EMBL/GenBank/DDBJ whole genome shotgun (WGS) entry which is preliminary data.</text>
</comment>
<keyword evidence="2" id="KW-1185">Reference proteome</keyword>
<proteinExistence type="predicted"/>
<dbReference type="RefSeq" id="WP_191004800.1">
    <property type="nucleotide sequence ID" value="NZ_JACXAD010000008.1"/>
</dbReference>
<dbReference type="AlphaFoldDB" id="A0A927GJC8"/>
<protein>
    <submittedName>
        <fullName evidence="1">Uncharacterized protein</fullName>
    </submittedName>
</protein>
<dbReference type="Proteomes" id="UP000612233">
    <property type="component" value="Unassembled WGS sequence"/>
</dbReference>
<accession>A0A927GJC8</accession>
<organism evidence="1 2">
    <name type="scientific">Hymenobacter montanus</name>
    <dbReference type="NCBI Taxonomy" id="2771359"/>
    <lineage>
        <taxon>Bacteria</taxon>
        <taxon>Pseudomonadati</taxon>
        <taxon>Bacteroidota</taxon>
        <taxon>Cytophagia</taxon>
        <taxon>Cytophagales</taxon>
        <taxon>Hymenobacteraceae</taxon>
        <taxon>Hymenobacter</taxon>
    </lineage>
</organism>